<feature type="transmembrane region" description="Helical" evidence="1">
    <location>
        <begin position="389"/>
        <end position="410"/>
    </location>
</feature>
<protein>
    <submittedName>
        <fullName evidence="3">DUF418 domain-containing protein</fullName>
    </submittedName>
</protein>
<feature type="transmembrane region" description="Helical" evidence="1">
    <location>
        <begin position="52"/>
        <end position="70"/>
    </location>
</feature>
<feature type="transmembrane region" description="Helical" evidence="1">
    <location>
        <begin position="287"/>
        <end position="307"/>
    </location>
</feature>
<feature type="transmembrane region" description="Helical" evidence="1">
    <location>
        <begin position="157"/>
        <end position="172"/>
    </location>
</feature>
<feature type="domain" description="DUF418" evidence="2">
    <location>
        <begin position="269"/>
        <end position="428"/>
    </location>
</feature>
<feature type="transmembrane region" description="Helical" evidence="1">
    <location>
        <begin position="363"/>
        <end position="383"/>
    </location>
</feature>
<dbReference type="AlphaFoldDB" id="A0A4Q0VZK9"/>
<feature type="transmembrane region" description="Helical" evidence="1">
    <location>
        <begin position="179"/>
        <end position="200"/>
    </location>
</feature>
<feature type="transmembrane region" description="Helical" evidence="1">
    <location>
        <begin position="90"/>
        <end position="119"/>
    </location>
</feature>
<proteinExistence type="predicted"/>
<feature type="transmembrane region" description="Helical" evidence="1">
    <location>
        <begin position="247"/>
        <end position="267"/>
    </location>
</feature>
<dbReference type="InterPro" id="IPR007349">
    <property type="entry name" value="DUF418"/>
</dbReference>
<evidence type="ECO:0000313" key="4">
    <source>
        <dbReference type="Proteomes" id="UP000290649"/>
    </source>
</evidence>
<dbReference type="InterPro" id="IPR052529">
    <property type="entry name" value="Bact_Transport_Assoc"/>
</dbReference>
<dbReference type="PANTHER" id="PTHR30590">
    <property type="entry name" value="INNER MEMBRANE PROTEIN"/>
    <property type="match status" value="1"/>
</dbReference>
<feature type="transmembrane region" description="Helical" evidence="1">
    <location>
        <begin position="131"/>
        <end position="151"/>
    </location>
</feature>
<dbReference type="OrthoDB" id="9807744at2"/>
<dbReference type="EMBL" id="QOUX01000001">
    <property type="protein sequence ID" value="RXJ04546.1"/>
    <property type="molecule type" value="Genomic_DNA"/>
</dbReference>
<keyword evidence="1" id="KW-0812">Transmembrane</keyword>
<dbReference type="PANTHER" id="PTHR30590:SF3">
    <property type="entry name" value="HYPOTHETICAL MEMBRANE SPANNING PROTEIN"/>
    <property type="match status" value="1"/>
</dbReference>
<evidence type="ECO:0000259" key="2">
    <source>
        <dbReference type="Pfam" id="PF04235"/>
    </source>
</evidence>
<evidence type="ECO:0000313" key="3">
    <source>
        <dbReference type="EMBL" id="RXJ04546.1"/>
    </source>
</evidence>
<keyword evidence="4" id="KW-1185">Reference proteome</keyword>
<gene>
    <name evidence="3" type="ORF">DS745_03955</name>
</gene>
<keyword evidence="1" id="KW-1133">Transmembrane helix</keyword>
<accession>A0A4Q0VZK9</accession>
<dbReference type="Proteomes" id="UP000290649">
    <property type="component" value="Unassembled WGS sequence"/>
</dbReference>
<feature type="transmembrane region" description="Helical" evidence="1">
    <location>
        <begin position="319"/>
        <end position="343"/>
    </location>
</feature>
<sequence length="435" mass="50309">MYVYLPQNIFYNNRKENNVNIIFINIERGLKVDPLLKGPALDLSGRINELDIIRGFALLGILVVNMPLFQSPQLIADLYMLPQPLSATDTWIRIILDVFVETKFFSIFSFLFGLGFFIFMERAAEKGRNVYTLYVRRLTMLAVFGALHLLFLWYGDILLTYAFAGFLLLLFYKLKPKTLLMIITIFTVALILLLSANFLLSPEELQKEIQVLQADGAGKMEEAILIYNTSSYLDWLSYRFSNEVIPLIKHLPFSMLTALYMFLLGLYVGKLNIISEFPKHKRLARNVWWISLIISIPLSFLIVALHLDMLTLRIPNSLSVQVIVTLSGLSLSIFYISTVLFLLQKEKWKKLFYPLSYLGRMALTNYIAQTVICVGIFTGFGLFGEINLALGLIMSFIILPLQILFSYFWLKYYLYGPLEWVWRSVTYGRVQPFRR</sequence>
<keyword evidence="1" id="KW-0472">Membrane</keyword>
<organism evidence="3 4">
    <name type="scientific">Anaerobacillus alkaliphilus</name>
    <dbReference type="NCBI Taxonomy" id="1548597"/>
    <lineage>
        <taxon>Bacteria</taxon>
        <taxon>Bacillati</taxon>
        <taxon>Bacillota</taxon>
        <taxon>Bacilli</taxon>
        <taxon>Bacillales</taxon>
        <taxon>Bacillaceae</taxon>
        <taxon>Anaerobacillus</taxon>
    </lineage>
</organism>
<name>A0A4Q0VZK9_9BACI</name>
<comment type="caution">
    <text evidence="3">The sequence shown here is derived from an EMBL/GenBank/DDBJ whole genome shotgun (WGS) entry which is preliminary data.</text>
</comment>
<reference evidence="3 4" key="1">
    <citation type="journal article" date="2019" name="Int. J. Syst. Evol. Microbiol.">
        <title>Anaerobacillus alkaliphilus sp. nov., a novel alkaliphilic and moderately halophilic bacterium.</title>
        <authorList>
            <person name="Borsodi A.K."/>
            <person name="Aszalos J.M."/>
            <person name="Bihari P."/>
            <person name="Nagy I."/>
            <person name="Schumann P."/>
            <person name="Sproer C."/>
            <person name="Kovacs A.L."/>
            <person name="Boka K."/>
            <person name="Dobosy P."/>
            <person name="Ovari M."/>
            <person name="Szili-Kovacs T."/>
            <person name="Toth E."/>
        </authorList>
    </citation>
    <scope>NUCLEOTIDE SEQUENCE [LARGE SCALE GENOMIC DNA]</scope>
    <source>
        <strain evidence="3 4">B16-10</strain>
    </source>
</reference>
<evidence type="ECO:0000256" key="1">
    <source>
        <dbReference type="SAM" id="Phobius"/>
    </source>
</evidence>
<dbReference type="Pfam" id="PF04235">
    <property type="entry name" value="DUF418"/>
    <property type="match status" value="1"/>
</dbReference>